<dbReference type="GO" id="GO:0008173">
    <property type="term" value="F:RNA methyltransferase activity"/>
    <property type="evidence" value="ECO:0007669"/>
    <property type="project" value="InterPro"/>
</dbReference>
<dbReference type="SUPFAM" id="SSF48013">
    <property type="entry name" value="NusB-like"/>
    <property type="match status" value="1"/>
</dbReference>
<dbReference type="EMBL" id="LT985188">
    <property type="protein sequence ID" value="SPD86465.1"/>
    <property type="molecule type" value="Genomic_DNA"/>
</dbReference>
<feature type="binding site" evidence="5">
    <location>
        <position position="356"/>
    </location>
    <ligand>
        <name>S-adenosyl-L-methionine</name>
        <dbReference type="ChEBI" id="CHEBI:59789"/>
    </ligand>
</feature>
<sequence>MTEHNPKDRGPTSRHDAARSGQRRRRTSHNQASGAARRTDPARLAAFRTLRAVTADDAYANLALAEHTEGLSVRDAAFATELVAGTCRGLGLFDAIIVSAAGRELRTLQPAVVDLLRLGTHQLLDLRVPAHAAIAATVDLARSAVSERVTGVVNAILRKVGAHDLDGWADRLRADRPDARALLARHPQWIIDAFADILPAPEVEALLAADNTAPVTHLVVRPGLAEVDELGGEPLRWSPFGATAAGSPSAIIAVREGRAGVQDEGSQLVAWALAGVAAPDGPWLDTCAGPGGKAALLAGLARQAGQRLLAAELQPHRAALVAKALAGYADPTPVVIAADGTRAAWPGGTFARVMVDAPCTGLGALRRRPESRWRRQPADLDVLVPLQRALLRSAIVAARPGGVIAYVTCSPHRRETVEVVESAGGVEVIDAGSVMPEVPDAARGPYLQLWPHRHGTDAMFLALLRKR</sequence>
<evidence type="ECO:0000256" key="5">
    <source>
        <dbReference type="PROSITE-ProRule" id="PRU01023"/>
    </source>
</evidence>
<feature type="binding site" evidence="5">
    <location>
        <position position="312"/>
    </location>
    <ligand>
        <name>S-adenosyl-L-methionine</name>
        <dbReference type="ChEBI" id="CHEBI:59789"/>
    </ligand>
</feature>
<dbReference type="AlphaFoldDB" id="A0A2N9JG58"/>
<keyword evidence="4 5" id="KW-0694">RNA-binding</keyword>
<dbReference type="GO" id="GO:0006355">
    <property type="term" value="P:regulation of DNA-templated transcription"/>
    <property type="evidence" value="ECO:0007669"/>
    <property type="project" value="InterPro"/>
</dbReference>
<evidence type="ECO:0000313" key="9">
    <source>
        <dbReference type="Proteomes" id="UP000238164"/>
    </source>
</evidence>
<evidence type="ECO:0000256" key="3">
    <source>
        <dbReference type="ARBA" id="ARBA00022691"/>
    </source>
</evidence>
<gene>
    <name evidence="8" type="ORF">MPLG2_1429</name>
</gene>
<dbReference type="InterPro" id="IPR023267">
    <property type="entry name" value="RCMT"/>
</dbReference>
<dbReference type="Gene3D" id="1.10.940.10">
    <property type="entry name" value="NusB-like"/>
    <property type="match status" value="1"/>
</dbReference>
<dbReference type="PROSITE" id="PS51686">
    <property type="entry name" value="SAM_MT_RSMB_NOP"/>
    <property type="match status" value="1"/>
</dbReference>
<feature type="active site" description="Nucleophile" evidence="5">
    <location>
        <position position="409"/>
    </location>
</feature>
<feature type="binding site" evidence="5">
    <location>
        <position position="339"/>
    </location>
    <ligand>
        <name>S-adenosyl-L-methionine</name>
        <dbReference type="ChEBI" id="CHEBI:59789"/>
    </ligand>
</feature>
<dbReference type="PANTHER" id="PTHR22807:SF53">
    <property type="entry name" value="RIBOSOMAL RNA SMALL SUBUNIT METHYLTRANSFERASE B-RELATED"/>
    <property type="match status" value="1"/>
</dbReference>
<accession>A0A2N9JG58</accession>
<comment type="similarity">
    <text evidence="5">Belongs to the class I-like SAM-binding methyltransferase superfamily. RsmB/NOP family.</text>
</comment>
<dbReference type="InterPro" id="IPR049560">
    <property type="entry name" value="MeTrfase_RsmB-F_NOP2_cat"/>
</dbReference>
<dbReference type="PRINTS" id="PR02008">
    <property type="entry name" value="RCMTFAMILY"/>
</dbReference>
<name>A0A2N9JG58_9ACTN</name>
<keyword evidence="9" id="KW-1185">Reference proteome</keyword>
<dbReference type="PANTHER" id="PTHR22807">
    <property type="entry name" value="NOP2 YEAST -RELATED NOL1/NOP2/FMU SUN DOMAIN-CONTAINING"/>
    <property type="match status" value="1"/>
</dbReference>
<dbReference type="EC" id="2.1.1.-" evidence="8"/>
<dbReference type="KEGG" id="mgg:MPLG2_1429"/>
<reference evidence="8 9" key="1">
    <citation type="submission" date="2018-02" db="EMBL/GenBank/DDBJ databases">
        <authorList>
            <person name="Cohen D.B."/>
            <person name="Kent A.D."/>
        </authorList>
    </citation>
    <scope>NUCLEOTIDE SEQUENCE [LARGE SCALE GENOMIC DNA]</scope>
    <source>
        <strain evidence="8">1</strain>
    </source>
</reference>
<proteinExistence type="inferred from homology"/>
<evidence type="ECO:0000256" key="2">
    <source>
        <dbReference type="ARBA" id="ARBA00022679"/>
    </source>
</evidence>
<evidence type="ECO:0000313" key="8">
    <source>
        <dbReference type="EMBL" id="SPD86465.1"/>
    </source>
</evidence>
<dbReference type="Pfam" id="PF01189">
    <property type="entry name" value="Methyltr_RsmB-F"/>
    <property type="match status" value="1"/>
</dbReference>
<keyword evidence="2 5" id="KW-0808">Transferase</keyword>
<feature type="compositionally biased region" description="Basic and acidic residues" evidence="6">
    <location>
        <begin position="1"/>
        <end position="18"/>
    </location>
</feature>
<feature type="binding site" evidence="5">
    <location>
        <begin position="287"/>
        <end position="293"/>
    </location>
    <ligand>
        <name>S-adenosyl-L-methionine</name>
        <dbReference type="ChEBI" id="CHEBI:59789"/>
    </ligand>
</feature>
<feature type="domain" description="SAM-dependent MTase RsmB/NOP-type" evidence="7">
    <location>
        <begin position="191"/>
        <end position="467"/>
    </location>
</feature>
<dbReference type="InterPro" id="IPR035926">
    <property type="entry name" value="NusB-like_sf"/>
</dbReference>
<dbReference type="InterPro" id="IPR001678">
    <property type="entry name" value="MeTrfase_RsmB-F_NOP2_dom"/>
</dbReference>
<evidence type="ECO:0000256" key="4">
    <source>
        <dbReference type="ARBA" id="ARBA00022884"/>
    </source>
</evidence>
<keyword evidence="1 5" id="KW-0489">Methyltransferase</keyword>
<evidence type="ECO:0000256" key="6">
    <source>
        <dbReference type="SAM" id="MobiDB-lite"/>
    </source>
</evidence>
<dbReference type="Proteomes" id="UP000238164">
    <property type="component" value="Chromosome 1"/>
</dbReference>
<dbReference type="OrthoDB" id="9810297at2"/>
<dbReference type="Pfam" id="PF01029">
    <property type="entry name" value="NusB"/>
    <property type="match status" value="1"/>
</dbReference>
<dbReference type="GO" id="GO:0001510">
    <property type="term" value="P:RNA methylation"/>
    <property type="evidence" value="ECO:0007669"/>
    <property type="project" value="InterPro"/>
</dbReference>
<dbReference type="Gene3D" id="3.40.50.150">
    <property type="entry name" value="Vaccinia Virus protein VP39"/>
    <property type="match status" value="1"/>
</dbReference>
<protein>
    <submittedName>
        <fullName evidence="8">Putative enzyme</fullName>
        <ecNumber evidence="8">2.1.1.-</ecNumber>
    </submittedName>
</protein>
<dbReference type="GO" id="GO:0003723">
    <property type="term" value="F:RNA binding"/>
    <property type="evidence" value="ECO:0007669"/>
    <property type="project" value="UniProtKB-UniRule"/>
</dbReference>
<evidence type="ECO:0000259" key="7">
    <source>
        <dbReference type="PROSITE" id="PS51686"/>
    </source>
</evidence>
<evidence type="ECO:0000256" key="1">
    <source>
        <dbReference type="ARBA" id="ARBA00022603"/>
    </source>
</evidence>
<organism evidence="8 9">
    <name type="scientific">Micropruina glycogenica</name>
    <dbReference type="NCBI Taxonomy" id="75385"/>
    <lineage>
        <taxon>Bacteria</taxon>
        <taxon>Bacillati</taxon>
        <taxon>Actinomycetota</taxon>
        <taxon>Actinomycetes</taxon>
        <taxon>Propionibacteriales</taxon>
        <taxon>Nocardioidaceae</taxon>
        <taxon>Micropruina</taxon>
    </lineage>
</organism>
<dbReference type="SUPFAM" id="SSF53335">
    <property type="entry name" value="S-adenosyl-L-methionine-dependent methyltransferases"/>
    <property type="match status" value="1"/>
</dbReference>
<dbReference type="InterPro" id="IPR006027">
    <property type="entry name" value="NusB_RsmB_TIM44"/>
</dbReference>
<keyword evidence="3 5" id="KW-0949">S-adenosyl-L-methionine</keyword>
<feature type="region of interest" description="Disordered" evidence="6">
    <location>
        <begin position="1"/>
        <end position="39"/>
    </location>
</feature>
<dbReference type="InterPro" id="IPR029063">
    <property type="entry name" value="SAM-dependent_MTases_sf"/>
</dbReference>